<evidence type="ECO:0000259" key="3">
    <source>
        <dbReference type="PROSITE" id="PS01031"/>
    </source>
</evidence>
<dbReference type="GeneID" id="98298287"/>
<dbReference type="RefSeq" id="WP_103371875.1">
    <property type="nucleotide sequence ID" value="NZ_CBCRVO010000002.1"/>
</dbReference>
<dbReference type="Pfam" id="PF00011">
    <property type="entry name" value="HSP20"/>
    <property type="match status" value="1"/>
</dbReference>
<evidence type="ECO:0000313" key="4">
    <source>
        <dbReference type="EMBL" id="POA08918.1"/>
    </source>
</evidence>
<comment type="similarity">
    <text evidence="1 2">Belongs to the small heat shock protein (HSP20) family.</text>
</comment>
<evidence type="ECO:0000313" key="5">
    <source>
        <dbReference type="Proteomes" id="UP000242712"/>
    </source>
</evidence>
<gene>
    <name evidence="4" type="ORF">CD039_07985</name>
</gene>
<dbReference type="InterPro" id="IPR031107">
    <property type="entry name" value="Small_HSP"/>
</dbReference>
<proteinExistence type="inferred from homology"/>
<dbReference type="SUPFAM" id="SSF49764">
    <property type="entry name" value="HSP20-like chaperones"/>
    <property type="match status" value="1"/>
</dbReference>
<reference evidence="4 5" key="1">
    <citation type="submission" date="2017-08" db="EMBL/GenBank/DDBJ databases">
        <title>Draft genome sequences of 64 type strains of genus Staph aureus.</title>
        <authorList>
            <person name="Cole K."/>
            <person name="Golubchik T."/>
            <person name="Russell J."/>
            <person name="Foster D."/>
            <person name="Llewelyn M."/>
            <person name="Wilson D."/>
            <person name="Crook D."/>
            <person name="Paul J."/>
        </authorList>
    </citation>
    <scope>NUCLEOTIDE SEQUENCE [LARGE SCALE GENOMIC DNA]</scope>
    <source>
        <strain evidence="4 5">DSM 29875</strain>
    </source>
</reference>
<comment type="caution">
    <text evidence="4">The sequence shown here is derived from an EMBL/GenBank/DDBJ whole genome shotgun (WGS) entry which is preliminary data.</text>
</comment>
<accession>A0A2K4FC27</accession>
<keyword evidence="5" id="KW-1185">Reference proteome</keyword>
<dbReference type="OrthoDB" id="9811615at2"/>
<feature type="domain" description="SHSP" evidence="3">
    <location>
        <begin position="12"/>
        <end position="121"/>
    </location>
</feature>
<name>A0A2K4FC27_9STAP</name>
<dbReference type="Proteomes" id="UP000242712">
    <property type="component" value="Unassembled WGS sequence"/>
</dbReference>
<organism evidence="4 5">
    <name type="scientific">Staphylococcus argensis</name>
    <dbReference type="NCBI Taxonomy" id="1607738"/>
    <lineage>
        <taxon>Bacteria</taxon>
        <taxon>Bacillati</taxon>
        <taxon>Bacillota</taxon>
        <taxon>Bacilli</taxon>
        <taxon>Bacillales</taxon>
        <taxon>Staphylococcaceae</taxon>
        <taxon>Staphylococcus</taxon>
    </lineage>
</organism>
<dbReference type="PANTHER" id="PTHR11527">
    <property type="entry name" value="HEAT-SHOCK PROTEIN 20 FAMILY MEMBER"/>
    <property type="match status" value="1"/>
</dbReference>
<evidence type="ECO:0000256" key="1">
    <source>
        <dbReference type="PROSITE-ProRule" id="PRU00285"/>
    </source>
</evidence>
<protein>
    <submittedName>
        <fullName evidence="4">Heat-shock protein</fullName>
    </submittedName>
</protein>
<evidence type="ECO:0000256" key="2">
    <source>
        <dbReference type="RuleBase" id="RU003616"/>
    </source>
</evidence>
<dbReference type="AlphaFoldDB" id="A0A2K4FC27"/>
<dbReference type="InterPro" id="IPR008978">
    <property type="entry name" value="HSP20-like_chaperone"/>
</dbReference>
<dbReference type="EMBL" id="PPPX01000011">
    <property type="protein sequence ID" value="POA08918.1"/>
    <property type="molecule type" value="Genomic_DNA"/>
</dbReference>
<dbReference type="CDD" id="cd06471">
    <property type="entry name" value="ACD_LpsHSP_like"/>
    <property type="match status" value="1"/>
</dbReference>
<dbReference type="PROSITE" id="PS01031">
    <property type="entry name" value="SHSP"/>
    <property type="match status" value="1"/>
</dbReference>
<dbReference type="Gene3D" id="2.60.40.790">
    <property type="match status" value="1"/>
</dbReference>
<dbReference type="InterPro" id="IPR002068">
    <property type="entry name" value="A-crystallin/Hsp20_dom"/>
</dbReference>
<sequence>MEQTRRRHLPTDFIQGLFPRTIKSDVHETEDNYIVTAELPGINKEDIDINYEDNVLTIIASQEDDSNNDAHYHVKERHITDMNRQFIFKNIDSKAIKAQYINGLLKVTLPKQQTKTEITID</sequence>